<feature type="repeat" description="TPR" evidence="1">
    <location>
        <begin position="65"/>
        <end position="98"/>
    </location>
</feature>
<sequence length="306" mass="33558">MTTGKFDSEGFDLDALGGQRGNGGASLGGAVSGNDVVYEIGGGVSHSAPTATADDDIDDDPTAESERLKAEGNAFFLAGQYDDACDKYNEAIEACPGEPTGAELLRMKEEHEEKRREESYRRHREETDRRRGAATGAKDGENDEESGSDDEDLKGKELQEKFVPPRHPHGAKLAVYHCNRAACLLRMGRDEDAVSDCDISLMLNPVYVKAYLRRMSAQEKLEKTDLALEDAKAALALKNDTSTRKNVVRLEKIEAERLEKLKEETMGKLKDLGNSILGNFGLSLDNFKATQDPSTGSYNISFEQNK</sequence>
<evidence type="ECO:0000256" key="1">
    <source>
        <dbReference type="PROSITE-ProRule" id="PRU00339"/>
    </source>
</evidence>
<feature type="compositionally biased region" description="Basic and acidic residues" evidence="3">
    <location>
        <begin position="107"/>
        <end position="131"/>
    </location>
</feature>
<evidence type="ECO:0000256" key="3">
    <source>
        <dbReference type="SAM" id="MobiDB-lite"/>
    </source>
</evidence>
<feature type="compositionally biased region" description="Gly residues" evidence="3">
    <location>
        <begin position="18"/>
        <end position="31"/>
    </location>
</feature>
<dbReference type="AlphaFoldDB" id="A0A7S2EDA0"/>
<feature type="region of interest" description="Disordered" evidence="3">
    <location>
        <begin position="1"/>
        <end position="69"/>
    </location>
</feature>
<gene>
    <name evidence="4" type="ORF">OSIN01602_LOCUS5303</name>
</gene>
<name>A0A7S2EDA0_TRICV</name>
<feature type="region of interest" description="Disordered" evidence="3">
    <location>
        <begin position="107"/>
        <end position="154"/>
    </location>
</feature>
<dbReference type="SUPFAM" id="SSF48452">
    <property type="entry name" value="TPR-like"/>
    <property type="match status" value="1"/>
</dbReference>
<feature type="coiled-coil region" evidence="2">
    <location>
        <begin position="214"/>
        <end position="275"/>
    </location>
</feature>
<keyword evidence="2" id="KW-0175">Coiled coil</keyword>
<evidence type="ECO:0008006" key="5">
    <source>
        <dbReference type="Google" id="ProtNLM"/>
    </source>
</evidence>
<dbReference type="InterPro" id="IPR011990">
    <property type="entry name" value="TPR-like_helical_dom_sf"/>
</dbReference>
<dbReference type="EMBL" id="HBGO01009601">
    <property type="protein sequence ID" value="CAD9329756.1"/>
    <property type="molecule type" value="Transcribed_RNA"/>
</dbReference>
<protein>
    <recommendedName>
        <fullName evidence="5">Tetratricopeptide repeat protein 1</fullName>
    </recommendedName>
</protein>
<keyword evidence="1" id="KW-0802">TPR repeat</keyword>
<feature type="compositionally biased region" description="Acidic residues" evidence="3">
    <location>
        <begin position="53"/>
        <end position="63"/>
    </location>
</feature>
<evidence type="ECO:0000256" key="2">
    <source>
        <dbReference type="SAM" id="Coils"/>
    </source>
</evidence>
<dbReference type="PROSITE" id="PS50005">
    <property type="entry name" value="TPR"/>
    <property type="match status" value="1"/>
</dbReference>
<evidence type="ECO:0000313" key="4">
    <source>
        <dbReference type="EMBL" id="CAD9329756.1"/>
    </source>
</evidence>
<organism evidence="4">
    <name type="scientific">Trieres chinensis</name>
    <name type="common">Marine centric diatom</name>
    <name type="synonym">Odontella sinensis</name>
    <dbReference type="NCBI Taxonomy" id="1514140"/>
    <lineage>
        <taxon>Eukaryota</taxon>
        <taxon>Sar</taxon>
        <taxon>Stramenopiles</taxon>
        <taxon>Ochrophyta</taxon>
        <taxon>Bacillariophyta</taxon>
        <taxon>Mediophyceae</taxon>
        <taxon>Biddulphiophycidae</taxon>
        <taxon>Eupodiscales</taxon>
        <taxon>Parodontellaceae</taxon>
        <taxon>Trieres</taxon>
    </lineage>
</organism>
<dbReference type="Gene3D" id="1.25.40.10">
    <property type="entry name" value="Tetratricopeptide repeat domain"/>
    <property type="match status" value="2"/>
</dbReference>
<dbReference type="PANTHER" id="PTHR46014:SF1">
    <property type="entry name" value="TETRATRICOPEPTIDE REPEAT PROTEIN 1"/>
    <property type="match status" value="1"/>
</dbReference>
<feature type="compositionally biased region" description="Acidic residues" evidence="3">
    <location>
        <begin position="141"/>
        <end position="152"/>
    </location>
</feature>
<proteinExistence type="predicted"/>
<dbReference type="InterPro" id="IPR019734">
    <property type="entry name" value="TPR_rpt"/>
</dbReference>
<dbReference type="PANTHER" id="PTHR46014">
    <property type="entry name" value="TETRATRICOPEPTIDE REPEAT PROTEIN 1"/>
    <property type="match status" value="1"/>
</dbReference>
<dbReference type="SMART" id="SM00028">
    <property type="entry name" value="TPR"/>
    <property type="match status" value="3"/>
</dbReference>
<accession>A0A7S2EDA0</accession>
<dbReference type="InterPro" id="IPR052769">
    <property type="entry name" value="TPR_domain_protein"/>
</dbReference>
<reference evidence="4" key="1">
    <citation type="submission" date="2021-01" db="EMBL/GenBank/DDBJ databases">
        <authorList>
            <person name="Corre E."/>
            <person name="Pelletier E."/>
            <person name="Niang G."/>
            <person name="Scheremetjew M."/>
            <person name="Finn R."/>
            <person name="Kale V."/>
            <person name="Holt S."/>
            <person name="Cochrane G."/>
            <person name="Meng A."/>
            <person name="Brown T."/>
            <person name="Cohen L."/>
        </authorList>
    </citation>
    <scope>NUCLEOTIDE SEQUENCE</scope>
    <source>
        <strain evidence="4">Grunow 1884</strain>
    </source>
</reference>